<accession>A0ABV2LV29</accession>
<dbReference type="Proteomes" id="UP001549146">
    <property type="component" value="Unassembled WGS sequence"/>
</dbReference>
<dbReference type="InterPro" id="IPR036388">
    <property type="entry name" value="WH-like_DNA-bd_sf"/>
</dbReference>
<dbReference type="SUPFAM" id="SSF51206">
    <property type="entry name" value="cAMP-binding domain-like"/>
    <property type="match status" value="1"/>
</dbReference>
<dbReference type="EMBL" id="JBEPMO010000012">
    <property type="protein sequence ID" value="MET3732410.1"/>
    <property type="molecule type" value="Genomic_DNA"/>
</dbReference>
<comment type="caution">
    <text evidence="2">The sequence shown here is derived from an EMBL/GenBank/DDBJ whole genome shotgun (WGS) entry which is preliminary data.</text>
</comment>
<protein>
    <submittedName>
        <fullName evidence="2">CRP-like cAMP-binding protein</fullName>
    </submittedName>
</protein>
<dbReference type="InterPro" id="IPR014710">
    <property type="entry name" value="RmlC-like_jellyroll"/>
</dbReference>
<proteinExistence type="predicted"/>
<reference evidence="2 3" key="1">
    <citation type="submission" date="2024-06" db="EMBL/GenBank/DDBJ databases">
        <title>Genomic Encyclopedia of Type Strains, Phase IV (KMG-IV): sequencing the most valuable type-strain genomes for metagenomic binning, comparative biology and taxonomic classification.</title>
        <authorList>
            <person name="Goeker M."/>
        </authorList>
    </citation>
    <scope>NUCLEOTIDE SEQUENCE [LARGE SCALE GENOMIC DNA]</scope>
    <source>
        <strain evidence="2 3">DSM 29388</strain>
    </source>
</reference>
<organism evidence="2 3">
    <name type="scientific">Moheibacter stercoris</name>
    <dbReference type="NCBI Taxonomy" id="1628251"/>
    <lineage>
        <taxon>Bacteria</taxon>
        <taxon>Pseudomonadati</taxon>
        <taxon>Bacteroidota</taxon>
        <taxon>Flavobacteriia</taxon>
        <taxon>Flavobacteriales</taxon>
        <taxon>Weeksellaceae</taxon>
        <taxon>Moheibacter</taxon>
    </lineage>
</organism>
<evidence type="ECO:0000259" key="1">
    <source>
        <dbReference type="Pfam" id="PF00027"/>
    </source>
</evidence>
<gene>
    <name evidence="2" type="ORF">ABID46_001999</name>
</gene>
<dbReference type="Pfam" id="PF00027">
    <property type="entry name" value="cNMP_binding"/>
    <property type="match status" value="1"/>
</dbReference>
<dbReference type="CDD" id="cd00038">
    <property type="entry name" value="CAP_ED"/>
    <property type="match status" value="1"/>
</dbReference>
<dbReference type="InterPro" id="IPR000595">
    <property type="entry name" value="cNMP-bd_dom"/>
</dbReference>
<feature type="domain" description="Cyclic nucleotide-binding" evidence="1">
    <location>
        <begin position="31"/>
        <end position="117"/>
    </location>
</feature>
<dbReference type="Gene3D" id="1.10.10.10">
    <property type="entry name" value="Winged helix-like DNA-binding domain superfamily/Winged helix DNA-binding domain"/>
    <property type="match status" value="1"/>
</dbReference>
<evidence type="ECO:0000313" key="2">
    <source>
        <dbReference type="EMBL" id="MET3732410.1"/>
    </source>
</evidence>
<dbReference type="RefSeq" id="WP_354509607.1">
    <property type="nucleotide sequence ID" value="NZ_JBEPMO010000012.1"/>
</dbReference>
<dbReference type="InterPro" id="IPR018490">
    <property type="entry name" value="cNMP-bd_dom_sf"/>
</dbReference>
<name>A0ABV2LV29_9FLAO</name>
<keyword evidence="3" id="KW-1185">Reference proteome</keyword>
<sequence length="197" mass="23005">MFQELIQYYTDKSVDVNQETIDLMNKNLSEKTIKKGTYLVSPGEFCEHTFFVSKGLLRGYTTDAQGKEHIMQFAPENWLISDRSGTFMKEKSDQYVEAVENSKVIFINEDFLVQASENNSSFRKYNLYALNNHIRHLQRRINLLLSAPAEVRYLDFIKLYPDVTLRVPQWMIASYLGITPESLSRVRKELANKNFKV</sequence>
<evidence type="ECO:0000313" key="3">
    <source>
        <dbReference type="Proteomes" id="UP001549146"/>
    </source>
</evidence>
<dbReference type="Gene3D" id="2.60.120.10">
    <property type="entry name" value="Jelly Rolls"/>
    <property type="match status" value="1"/>
</dbReference>